<feature type="transmembrane region" description="Helical" evidence="9">
    <location>
        <begin position="7"/>
        <end position="25"/>
    </location>
</feature>
<dbReference type="InterPro" id="IPR036259">
    <property type="entry name" value="MFS_trans_sf"/>
</dbReference>
<evidence type="ECO:0000256" key="7">
    <source>
        <dbReference type="RuleBase" id="RU003346"/>
    </source>
</evidence>
<dbReference type="AlphaFoldDB" id="A0A1X2HU14"/>
<evidence type="ECO:0000256" key="1">
    <source>
        <dbReference type="ARBA" id="ARBA00004141"/>
    </source>
</evidence>
<gene>
    <name evidence="11" type="ORF">BCR43DRAFT_482660</name>
</gene>
<dbReference type="FunCoup" id="A0A1X2HU14">
    <property type="interactions" value="332"/>
</dbReference>
<dbReference type="PANTHER" id="PTHR48022">
    <property type="entry name" value="PLASTIDIC GLUCOSE TRANSPORTER 4"/>
    <property type="match status" value="1"/>
</dbReference>
<dbReference type="GO" id="GO:0016020">
    <property type="term" value="C:membrane"/>
    <property type="evidence" value="ECO:0007669"/>
    <property type="project" value="UniProtKB-SubCell"/>
</dbReference>
<evidence type="ECO:0000256" key="3">
    <source>
        <dbReference type="ARBA" id="ARBA00022448"/>
    </source>
</evidence>
<proteinExistence type="inferred from homology"/>
<feature type="transmembrane region" description="Helical" evidence="9">
    <location>
        <begin position="171"/>
        <end position="192"/>
    </location>
</feature>
<evidence type="ECO:0000256" key="6">
    <source>
        <dbReference type="ARBA" id="ARBA00023136"/>
    </source>
</evidence>
<dbReference type="SUPFAM" id="SSF103473">
    <property type="entry name" value="MFS general substrate transporter"/>
    <property type="match status" value="1"/>
</dbReference>
<dbReference type="GO" id="GO:0005351">
    <property type="term" value="F:carbohydrate:proton symporter activity"/>
    <property type="evidence" value="ECO:0007669"/>
    <property type="project" value="TreeGrafter"/>
</dbReference>
<feature type="region of interest" description="Disordered" evidence="8">
    <location>
        <begin position="538"/>
        <end position="558"/>
    </location>
</feature>
<dbReference type="InterPro" id="IPR003663">
    <property type="entry name" value="Sugar/inositol_transpt"/>
</dbReference>
<dbReference type="InterPro" id="IPR005828">
    <property type="entry name" value="MFS_sugar_transport-like"/>
</dbReference>
<evidence type="ECO:0000256" key="4">
    <source>
        <dbReference type="ARBA" id="ARBA00022692"/>
    </source>
</evidence>
<feature type="transmembrane region" description="Helical" evidence="9">
    <location>
        <begin position="263"/>
        <end position="285"/>
    </location>
</feature>
<evidence type="ECO:0000256" key="9">
    <source>
        <dbReference type="SAM" id="Phobius"/>
    </source>
</evidence>
<feature type="transmembrane region" description="Helical" evidence="9">
    <location>
        <begin position="300"/>
        <end position="322"/>
    </location>
</feature>
<dbReference type="EMBL" id="MCGN01000001">
    <property type="protein sequence ID" value="ORZ03056.1"/>
    <property type="molecule type" value="Genomic_DNA"/>
</dbReference>
<feature type="transmembrane region" description="Helical" evidence="9">
    <location>
        <begin position="448"/>
        <end position="465"/>
    </location>
</feature>
<dbReference type="OMA" id="MEYTSIV"/>
<keyword evidence="12" id="KW-1185">Reference proteome</keyword>
<feature type="transmembrane region" description="Helical" evidence="9">
    <location>
        <begin position="419"/>
        <end position="442"/>
    </location>
</feature>
<dbReference type="InterPro" id="IPR005829">
    <property type="entry name" value="Sugar_transporter_CS"/>
</dbReference>
<feature type="transmembrane region" description="Helical" evidence="9">
    <location>
        <begin position="139"/>
        <end position="159"/>
    </location>
</feature>
<dbReference type="Gene3D" id="1.20.1250.20">
    <property type="entry name" value="MFS general substrate transporter like domains"/>
    <property type="match status" value="1"/>
</dbReference>
<dbReference type="NCBIfam" id="TIGR00879">
    <property type="entry name" value="SP"/>
    <property type="match status" value="1"/>
</dbReference>
<evidence type="ECO:0000313" key="11">
    <source>
        <dbReference type="EMBL" id="ORZ03056.1"/>
    </source>
</evidence>
<feature type="transmembrane region" description="Helical" evidence="9">
    <location>
        <begin position="49"/>
        <end position="69"/>
    </location>
</feature>
<comment type="subcellular location">
    <subcellularLocation>
        <location evidence="1">Membrane</location>
        <topology evidence="1">Multi-pass membrane protein</topology>
    </subcellularLocation>
</comment>
<feature type="transmembrane region" description="Helical" evidence="9">
    <location>
        <begin position="329"/>
        <end position="352"/>
    </location>
</feature>
<evidence type="ECO:0000256" key="5">
    <source>
        <dbReference type="ARBA" id="ARBA00022989"/>
    </source>
</evidence>
<sequence>MRIPSTVRLYLIASFVSLGGFMYGYDSGVLTACMSLPSFNSVYSLGGDAHGSAAVVVSLAASFCASLVSGFVADGMGRKKFFYVAAAFHVVGVIIQVAGLKFAALLVGRILTGCTVGMFSMSVPLYQSEVAKPSNRGRLITLYQLGITTGFCFSGWITYATAARLAGTSAWKIPIALQVVPGGLMLIGLGFIPESPRWLISRERYKEALSILAKLRSEGDTTDNDVLMEYTSIVQDVTFDRTFTSKKIEALFKKGIENYRKRTLLGAGIHTFAQLTGINALLFYLPRILQSTGITGVDSVLLGGGVSGAVNMLGTIPVFFYIDRWPRRRVLTIGALALAMFMVVVSGLMGAYGHMIKPNELHVNPSITYDGVNVRIEEASASYAVMVLLCLFIAVYAMSWGPAGWIVPAEIYPQLIRANAMGVTTSASYLFNVIITIVSPLLFESIDWGTYLLFGCFCLFIAFMVHKFYPETKGRSLEEVNLIFSGALVDNYAGAHHPETAAEALLKMQQIRYRDERERLAQSNDGVQQNWQAEWITSPAIDKNTRPIEDEEKTPPET</sequence>
<dbReference type="STRING" id="13706.A0A1X2HU14"/>
<feature type="compositionally biased region" description="Basic and acidic residues" evidence="8">
    <location>
        <begin position="543"/>
        <end position="558"/>
    </location>
</feature>
<organism evidence="11 12">
    <name type="scientific">Syncephalastrum racemosum</name>
    <name type="common">Filamentous fungus</name>
    <dbReference type="NCBI Taxonomy" id="13706"/>
    <lineage>
        <taxon>Eukaryota</taxon>
        <taxon>Fungi</taxon>
        <taxon>Fungi incertae sedis</taxon>
        <taxon>Mucoromycota</taxon>
        <taxon>Mucoromycotina</taxon>
        <taxon>Mucoromycetes</taxon>
        <taxon>Mucorales</taxon>
        <taxon>Syncephalastraceae</taxon>
        <taxon>Syncephalastrum</taxon>
    </lineage>
</organism>
<evidence type="ECO:0000256" key="2">
    <source>
        <dbReference type="ARBA" id="ARBA00010992"/>
    </source>
</evidence>
<feature type="transmembrane region" description="Helical" evidence="9">
    <location>
        <begin position="81"/>
        <end position="100"/>
    </location>
</feature>
<dbReference type="FunFam" id="1.20.1250.20:FF:000134">
    <property type="entry name" value="MFS sugar transporter protein"/>
    <property type="match status" value="1"/>
</dbReference>
<feature type="transmembrane region" description="Helical" evidence="9">
    <location>
        <begin position="106"/>
        <end position="127"/>
    </location>
</feature>
<comment type="similarity">
    <text evidence="2 7">Belongs to the major facilitator superfamily. Sugar transporter (TC 2.A.1.1) family.</text>
</comment>
<dbReference type="PANTHER" id="PTHR48022:SF2">
    <property type="entry name" value="PLASTIDIC GLUCOSE TRANSPORTER 4"/>
    <property type="match status" value="1"/>
</dbReference>
<feature type="transmembrane region" description="Helical" evidence="9">
    <location>
        <begin position="383"/>
        <end position="407"/>
    </location>
</feature>
<dbReference type="OrthoDB" id="4142200at2759"/>
<dbReference type="PRINTS" id="PR00171">
    <property type="entry name" value="SUGRTRNSPORT"/>
</dbReference>
<evidence type="ECO:0000313" key="12">
    <source>
        <dbReference type="Proteomes" id="UP000242180"/>
    </source>
</evidence>
<dbReference type="InParanoid" id="A0A1X2HU14"/>
<protein>
    <submittedName>
        <fullName evidence="11">General substrate transporter</fullName>
    </submittedName>
</protein>
<keyword evidence="5 9" id="KW-1133">Transmembrane helix</keyword>
<dbReference type="InterPro" id="IPR050360">
    <property type="entry name" value="MFS_Sugar_Transporters"/>
</dbReference>
<keyword evidence="6 9" id="KW-0472">Membrane</keyword>
<dbReference type="PROSITE" id="PS00216">
    <property type="entry name" value="SUGAR_TRANSPORT_1"/>
    <property type="match status" value="1"/>
</dbReference>
<dbReference type="Proteomes" id="UP000242180">
    <property type="component" value="Unassembled WGS sequence"/>
</dbReference>
<dbReference type="Pfam" id="PF00083">
    <property type="entry name" value="Sugar_tr"/>
    <property type="match status" value="1"/>
</dbReference>
<keyword evidence="4 9" id="KW-0812">Transmembrane</keyword>
<comment type="caution">
    <text evidence="11">The sequence shown here is derived from an EMBL/GenBank/DDBJ whole genome shotgun (WGS) entry which is preliminary data.</text>
</comment>
<name>A0A1X2HU14_SYNRA</name>
<accession>A0A1X2HU14</accession>
<dbReference type="InterPro" id="IPR020846">
    <property type="entry name" value="MFS_dom"/>
</dbReference>
<keyword evidence="3 7" id="KW-0813">Transport</keyword>
<dbReference type="PROSITE" id="PS50850">
    <property type="entry name" value="MFS"/>
    <property type="match status" value="1"/>
</dbReference>
<evidence type="ECO:0000256" key="8">
    <source>
        <dbReference type="SAM" id="MobiDB-lite"/>
    </source>
</evidence>
<evidence type="ECO:0000259" key="10">
    <source>
        <dbReference type="PROSITE" id="PS50850"/>
    </source>
</evidence>
<feature type="domain" description="Major facilitator superfamily (MFS) profile" evidence="10">
    <location>
        <begin position="12"/>
        <end position="473"/>
    </location>
</feature>
<reference evidence="11 12" key="1">
    <citation type="submission" date="2016-07" db="EMBL/GenBank/DDBJ databases">
        <title>Pervasive Adenine N6-methylation of Active Genes in Fungi.</title>
        <authorList>
            <consortium name="DOE Joint Genome Institute"/>
            <person name="Mondo S.J."/>
            <person name="Dannebaum R.O."/>
            <person name="Kuo R.C."/>
            <person name="Labutti K."/>
            <person name="Haridas S."/>
            <person name="Kuo A."/>
            <person name="Salamov A."/>
            <person name="Ahrendt S.R."/>
            <person name="Lipzen A."/>
            <person name="Sullivan W."/>
            <person name="Andreopoulos W.B."/>
            <person name="Clum A."/>
            <person name="Lindquist E."/>
            <person name="Daum C."/>
            <person name="Ramamoorthy G.K."/>
            <person name="Gryganskyi A."/>
            <person name="Culley D."/>
            <person name="Magnuson J.K."/>
            <person name="James T.Y."/>
            <person name="O'Malley M.A."/>
            <person name="Stajich J.E."/>
            <person name="Spatafora J.W."/>
            <person name="Visel A."/>
            <person name="Grigoriev I.V."/>
        </authorList>
    </citation>
    <scope>NUCLEOTIDE SEQUENCE [LARGE SCALE GENOMIC DNA]</scope>
    <source>
        <strain evidence="11 12">NRRL 2496</strain>
    </source>
</reference>